<keyword evidence="3" id="KW-1185">Reference proteome</keyword>
<name>A0A9W7SV42_9PEZI</name>
<dbReference type="Proteomes" id="UP001138500">
    <property type="component" value="Unassembled WGS sequence"/>
</dbReference>
<reference evidence="2 3" key="2">
    <citation type="journal article" date="2021" name="Curr. Genet.">
        <title>Genetic response to nitrogen starvation in the aggressive Eucalyptus foliar pathogen Teratosphaeria destructans.</title>
        <authorList>
            <person name="Havenga M."/>
            <person name="Wingfield B.D."/>
            <person name="Wingfield M.J."/>
            <person name="Dreyer L.L."/>
            <person name="Roets F."/>
            <person name="Aylward J."/>
        </authorList>
    </citation>
    <scope>NUCLEOTIDE SEQUENCE [LARGE SCALE GENOMIC DNA]</scope>
    <source>
        <strain evidence="2">CMW44962</strain>
    </source>
</reference>
<dbReference type="OrthoDB" id="4159838at2759"/>
<reference evidence="2 3" key="1">
    <citation type="journal article" date="2018" name="IMA Fungus">
        <title>IMA Genome-F 10: Nine draft genome sequences of Claviceps purpurea s.lat., including C. arundinis, C. humidiphila, and C. cf. spartinae, pseudomolecules for the pitch canker pathogen Fusarium circinatum, draft genome of Davidsoniella eucalypti, Grosmannia galeiformis, Quambalaria eucalypti, and Teratosphaeria destructans.</title>
        <authorList>
            <person name="Wingfield B.D."/>
            <person name="Liu M."/>
            <person name="Nguyen H.D."/>
            <person name="Lane F.A."/>
            <person name="Morgan S.W."/>
            <person name="De Vos L."/>
            <person name="Wilken P.M."/>
            <person name="Duong T.A."/>
            <person name="Aylward J."/>
            <person name="Coetzee M.P."/>
            <person name="Dadej K."/>
            <person name="De Beer Z.W."/>
            <person name="Findlay W."/>
            <person name="Havenga M."/>
            <person name="Kolarik M."/>
            <person name="Menzies J.G."/>
            <person name="Naidoo K."/>
            <person name="Pochopski O."/>
            <person name="Shoukouhi P."/>
            <person name="Santana Q.C."/>
            <person name="Seifert K.A."/>
            <person name="Soal N."/>
            <person name="Steenkamp E.T."/>
            <person name="Tatham C.T."/>
            <person name="van der Nest M.A."/>
            <person name="Wingfield M.J."/>
        </authorList>
    </citation>
    <scope>NUCLEOTIDE SEQUENCE [LARGE SCALE GENOMIC DNA]</scope>
    <source>
        <strain evidence="2">CMW44962</strain>
    </source>
</reference>
<protein>
    <submittedName>
        <fullName evidence="2">Uncharacterized protein</fullName>
    </submittedName>
</protein>
<organism evidence="2 3">
    <name type="scientific">Teratosphaeria destructans</name>
    <dbReference type="NCBI Taxonomy" id="418781"/>
    <lineage>
        <taxon>Eukaryota</taxon>
        <taxon>Fungi</taxon>
        <taxon>Dikarya</taxon>
        <taxon>Ascomycota</taxon>
        <taxon>Pezizomycotina</taxon>
        <taxon>Dothideomycetes</taxon>
        <taxon>Dothideomycetidae</taxon>
        <taxon>Mycosphaerellales</taxon>
        <taxon>Teratosphaeriaceae</taxon>
        <taxon>Teratosphaeria</taxon>
    </lineage>
</organism>
<feature type="region of interest" description="Disordered" evidence="1">
    <location>
        <begin position="508"/>
        <end position="560"/>
    </location>
</feature>
<feature type="compositionally biased region" description="Basic residues" evidence="1">
    <location>
        <begin position="121"/>
        <end position="135"/>
    </location>
</feature>
<feature type="region of interest" description="Disordered" evidence="1">
    <location>
        <begin position="69"/>
        <end position="135"/>
    </location>
</feature>
<evidence type="ECO:0000313" key="2">
    <source>
        <dbReference type="EMBL" id="KAH9832383.1"/>
    </source>
</evidence>
<gene>
    <name evidence="2" type="ORF">Tdes44962_MAKER02046</name>
</gene>
<evidence type="ECO:0000313" key="3">
    <source>
        <dbReference type="Proteomes" id="UP001138500"/>
    </source>
</evidence>
<feature type="compositionally biased region" description="Polar residues" evidence="1">
    <location>
        <begin position="69"/>
        <end position="83"/>
    </location>
</feature>
<proteinExistence type="predicted"/>
<sequence length="560" mass="61380">MDLHGEHIMASIAIAQDTPESCHLRQLASKRRRVFDDVPWTASRCNRLLRTITSRISILQKLAASKRLSLSDSTHPSNHSSDFANDAHWSPEATAPIATPSRDPEWLPSIRKSIKSYGGKKASKSKTSKSKVDKRRTGHIDLGLSTPFVKRMLKSDELASPLAPQDELRTASLSITGSYISSKSNLVPEKETNKRGPRSLPVRPATAAEEAYRHLTTSLSTFLHTTRPQARHNRAGASSLRSMCLRKVPDYIQDLEASGDSDVEDALNVTYEIYTELEKLGTNGSAGLREVVRSHGIWHIQKAINYGSLLLKASLKQMRGTEVISLTSALLQLTANENTADVSRRCRDMVRQLAAAFAAVAVSRGSSATMYAESVHRPATLAPDAVKSQLLRRMALDGAIAYAETRQSKESFMFVEEIEDLVLHGASLHTISTPAAKPQIDYRWEEGICEWVAQTPAAVKANEQTSGSTTVVAHLQDSSDNDTLVTIEGEGNDTDVDELAFSVQKPKAQKKRKVDCSSTKSQPFRPRKTWRRQCSEGTLSSSSGGSLCPSDDASDDELGK</sequence>
<evidence type="ECO:0000256" key="1">
    <source>
        <dbReference type="SAM" id="MobiDB-lite"/>
    </source>
</evidence>
<dbReference type="AlphaFoldDB" id="A0A9W7SV42"/>
<dbReference type="EMBL" id="RIBY02001113">
    <property type="protein sequence ID" value="KAH9832383.1"/>
    <property type="molecule type" value="Genomic_DNA"/>
</dbReference>
<accession>A0A9W7SV42</accession>
<feature type="region of interest" description="Disordered" evidence="1">
    <location>
        <begin position="184"/>
        <end position="204"/>
    </location>
</feature>
<comment type="caution">
    <text evidence="2">The sequence shown here is derived from an EMBL/GenBank/DDBJ whole genome shotgun (WGS) entry which is preliminary data.</text>
</comment>